<dbReference type="OrthoDB" id="3256745at2759"/>
<keyword evidence="2" id="KW-0812">Transmembrane</keyword>
<dbReference type="AlphaFoldDB" id="A0A9P5PUP4"/>
<evidence type="ECO:0000313" key="3">
    <source>
        <dbReference type="EMBL" id="KAF9068847.1"/>
    </source>
</evidence>
<proteinExistence type="predicted"/>
<feature type="region of interest" description="Disordered" evidence="1">
    <location>
        <begin position="1"/>
        <end position="87"/>
    </location>
</feature>
<name>A0A9P5PUP4_9AGAR</name>
<feature type="transmembrane region" description="Helical" evidence="2">
    <location>
        <begin position="307"/>
        <end position="327"/>
    </location>
</feature>
<evidence type="ECO:0000256" key="2">
    <source>
        <dbReference type="SAM" id="Phobius"/>
    </source>
</evidence>
<sequence length="422" mass="47265">MAVIQMTRTEQRKANRSNSSGPAHNVNSTNLTSLPPRRAKRKDMGAMLGPPNSPTPVPTPRALPSPSPSAAYATFPGRTPVSPELTSPVSARQFHLPFSPLLHDDNDQLGSSHSSTLEDRDVDSFVSSAFPTFAPPSRSVTPPNPRDSPSDDIFSYYLHRHSTHRDSLAVPAHEQRYSPTTGWDWYERNDNMKWSQHENRTQSQDHDLDMNLHGNDDLQAESVRSFSKDTHNQGFGDSKQGDVEIVEDIRTVEDHSNFRYITRSLHANSPMMSSPLGSERRRHLSVSSSYSQAETQVNTVTGIIQSAIWRIIIFQLSFTLILILASLSTLIDVITQRVQPSPFGTQHVALLLAAWAPVFIFGSIPSTRRKLMFWKRPRSQTVLGLSVYSICRNRLHFVKQYGNHYCTCIGFGTLVLAKQGFD</sequence>
<accession>A0A9P5PUP4</accession>
<evidence type="ECO:0000313" key="4">
    <source>
        <dbReference type="Proteomes" id="UP000772434"/>
    </source>
</evidence>
<comment type="caution">
    <text evidence="3">The sequence shown here is derived from an EMBL/GenBank/DDBJ whole genome shotgun (WGS) entry which is preliminary data.</text>
</comment>
<evidence type="ECO:0000256" key="1">
    <source>
        <dbReference type="SAM" id="MobiDB-lite"/>
    </source>
</evidence>
<keyword evidence="2" id="KW-0472">Membrane</keyword>
<keyword evidence="4" id="KW-1185">Reference proteome</keyword>
<feature type="region of interest" description="Disordered" evidence="1">
    <location>
        <begin position="128"/>
        <end position="153"/>
    </location>
</feature>
<feature type="transmembrane region" description="Helical" evidence="2">
    <location>
        <begin position="347"/>
        <end position="366"/>
    </location>
</feature>
<keyword evidence="2" id="KW-1133">Transmembrane helix</keyword>
<organism evidence="3 4">
    <name type="scientific">Rhodocollybia butyracea</name>
    <dbReference type="NCBI Taxonomy" id="206335"/>
    <lineage>
        <taxon>Eukaryota</taxon>
        <taxon>Fungi</taxon>
        <taxon>Dikarya</taxon>
        <taxon>Basidiomycota</taxon>
        <taxon>Agaricomycotina</taxon>
        <taxon>Agaricomycetes</taxon>
        <taxon>Agaricomycetidae</taxon>
        <taxon>Agaricales</taxon>
        <taxon>Marasmiineae</taxon>
        <taxon>Omphalotaceae</taxon>
        <taxon>Rhodocollybia</taxon>
    </lineage>
</organism>
<feature type="compositionally biased region" description="Polar residues" evidence="1">
    <location>
        <begin position="16"/>
        <end position="33"/>
    </location>
</feature>
<reference evidence="3" key="1">
    <citation type="submission" date="2020-11" db="EMBL/GenBank/DDBJ databases">
        <authorList>
            <consortium name="DOE Joint Genome Institute"/>
            <person name="Ahrendt S."/>
            <person name="Riley R."/>
            <person name="Andreopoulos W."/>
            <person name="Labutti K."/>
            <person name="Pangilinan J."/>
            <person name="Ruiz-Duenas F.J."/>
            <person name="Barrasa J.M."/>
            <person name="Sanchez-Garcia M."/>
            <person name="Camarero S."/>
            <person name="Miyauchi S."/>
            <person name="Serrano A."/>
            <person name="Linde D."/>
            <person name="Babiker R."/>
            <person name="Drula E."/>
            <person name="Ayuso-Fernandez I."/>
            <person name="Pacheco R."/>
            <person name="Padilla G."/>
            <person name="Ferreira P."/>
            <person name="Barriuso J."/>
            <person name="Kellner H."/>
            <person name="Castanera R."/>
            <person name="Alfaro M."/>
            <person name="Ramirez L."/>
            <person name="Pisabarro A.G."/>
            <person name="Kuo A."/>
            <person name="Tritt A."/>
            <person name="Lipzen A."/>
            <person name="He G."/>
            <person name="Yan M."/>
            <person name="Ng V."/>
            <person name="Cullen D."/>
            <person name="Martin F."/>
            <person name="Rosso M.-N."/>
            <person name="Henrissat B."/>
            <person name="Hibbett D."/>
            <person name="Martinez A.T."/>
            <person name="Grigoriev I.V."/>
        </authorList>
    </citation>
    <scope>NUCLEOTIDE SEQUENCE</scope>
    <source>
        <strain evidence="3">AH 40177</strain>
    </source>
</reference>
<feature type="compositionally biased region" description="Pro residues" evidence="1">
    <location>
        <begin position="51"/>
        <end position="67"/>
    </location>
</feature>
<protein>
    <submittedName>
        <fullName evidence="3">Uncharacterized protein</fullName>
    </submittedName>
</protein>
<gene>
    <name evidence="3" type="ORF">BDP27DRAFT_762517</name>
</gene>
<dbReference type="Proteomes" id="UP000772434">
    <property type="component" value="Unassembled WGS sequence"/>
</dbReference>
<dbReference type="EMBL" id="JADNRY010000056">
    <property type="protein sequence ID" value="KAF9068847.1"/>
    <property type="molecule type" value="Genomic_DNA"/>
</dbReference>